<evidence type="ECO:0000256" key="1">
    <source>
        <dbReference type="ARBA" id="ARBA00004141"/>
    </source>
</evidence>
<dbReference type="InterPro" id="IPR036259">
    <property type="entry name" value="MFS_trans_sf"/>
</dbReference>
<organism evidence="7 8">
    <name type="scientific">Cotesia glomerata</name>
    <name type="common">Lepidopteran parasitic wasp</name>
    <name type="synonym">Apanteles glomeratus</name>
    <dbReference type="NCBI Taxonomy" id="32391"/>
    <lineage>
        <taxon>Eukaryota</taxon>
        <taxon>Metazoa</taxon>
        <taxon>Ecdysozoa</taxon>
        <taxon>Arthropoda</taxon>
        <taxon>Hexapoda</taxon>
        <taxon>Insecta</taxon>
        <taxon>Pterygota</taxon>
        <taxon>Neoptera</taxon>
        <taxon>Endopterygota</taxon>
        <taxon>Hymenoptera</taxon>
        <taxon>Apocrita</taxon>
        <taxon>Ichneumonoidea</taxon>
        <taxon>Braconidae</taxon>
        <taxon>Microgastrinae</taxon>
        <taxon>Cotesia</taxon>
    </lineage>
</organism>
<gene>
    <name evidence="7" type="ORF">KQX54_018928</name>
</gene>
<feature type="transmembrane region" description="Helical" evidence="5">
    <location>
        <begin position="337"/>
        <end position="360"/>
    </location>
</feature>
<feature type="transmembrane region" description="Helical" evidence="5">
    <location>
        <begin position="16"/>
        <end position="35"/>
    </location>
</feature>
<keyword evidence="2 5" id="KW-0812">Transmembrane</keyword>
<dbReference type="PROSITE" id="PS50850">
    <property type="entry name" value="MFS"/>
    <property type="match status" value="1"/>
</dbReference>
<evidence type="ECO:0000256" key="3">
    <source>
        <dbReference type="ARBA" id="ARBA00022989"/>
    </source>
</evidence>
<feature type="transmembrane region" description="Helical" evidence="5">
    <location>
        <begin position="311"/>
        <end position="331"/>
    </location>
</feature>
<dbReference type="SUPFAM" id="SSF103473">
    <property type="entry name" value="MFS general substrate transporter"/>
    <property type="match status" value="1"/>
</dbReference>
<dbReference type="Pfam" id="PF00083">
    <property type="entry name" value="Sugar_tr"/>
    <property type="match status" value="1"/>
</dbReference>
<feature type="transmembrane region" description="Helical" evidence="5">
    <location>
        <begin position="73"/>
        <end position="94"/>
    </location>
</feature>
<dbReference type="PANTHER" id="PTHR24064">
    <property type="entry name" value="SOLUTE CARRIER FAMILY 22 MEMBER"/>
    <property type="match status" value="1"/>
</dbReference>
<evidence type="ECO:0000313" key="8">
    <source>
        <dbReference type="Proteomes" id="UP000826195"/>
    </source>
</evidence>
<feature type="transmembrane region" description="Helical" evidence="5">
    <location>
        <begin position="278"/>
        <end position="299"/>
    </location>
</feature>
<evidence type="ECO:0000313" key="7">
    <source>
        <dbReference type="EMBL" id="KAH0540667.1"/>
    </source>
</evidence>
<evidence type="ECO:0000256" key="2">
    <source>
        <dbReference type="ARBA" id="ARBA00022692"/>
    </source>
</evidence>
<comment type="caution">
    <text evidence="7">The sequence shown here is derived from an EMBL/GenBank/DDBJ whole genome shotgun (WGS) entry which is preliminary data.</text>
</comment>
<keyword evidence="8" id="KW-1185">Reference proteome</keyword>
<feature type="transmembrane region" description="Helical" evidence="5">
    <location>
        <begin position="41"/>
        <end position="61"/>
    </location>
</feature>
<feature type="domain" description="Major facilitator superfamily (MFS) profile" evidence="6">
    <location>
        <begin position="1"/>
        <end position="365"/>
    </location>
</feature>
<reference evidence="7 8" key="1">
    <citation type="journal article" date="2021" name="J. Hered.">
        <title>A chromosome-level genome assembly of the parasitoid wasp, Cotesia glomerata (Hymenoptera: Braconidae).</title>
        <authorList>
            <person name="Pinto B.J."/>
            <person name="Weis J.J."/>
            <person name="Gamble T."/>
            <person name="Ode P.J."/>
            <person name="Paul R."/>
            <person name="Zaspel J.M."/>
        </authorList>
    </citation>
    <scope>NUCLEOTIDE SEQUENCE [LARGE SCALE GENOMIC DNA]</scope>
    <source>
        <strain evidence="7">CgM1</strain>
    </source>
</reference>
<evidence type="ECO:0000256" key="4">
    <source>
        <dbReference type="ARBA" id="ARBA00023136"/>
    </source>
</evidence>
<keyword evidence="4 5" id="KW-0472">Membrane</keyword>
<feature type="transmembrane region" description="Helical" evidence="5">
    <location>
        <begin position="196"/>
        <end position="215"/>
    </location>
</feature>
<dbReference type="InterPro" id="IPR020846">
    <property type="entry name" value="MFS_dom"/>
</dbReference>
<feature type="transmembrane region" description="Helical" evidence="5">
    <location>
        <begin position="253"/>
        <end position="272"/>
    </location>
</feature>
<feature type="transmembrane region" description="Helical" evidence="5">
    <location>
        <begin position="100"/>
        <end position="118"/>
    </location>
</feature>
<dbReference type="Proteomes" id="UP000826195">
    <property type="component" value="Unassembled WGS sequence"/>
</dbReference>
<dbReference type="EMBL" id="JAHXZJ010002609">
    <property type="protein sequence ID" value="KAH0540667.1"/>
    <property type="molecule type" value="Genomic_DNA"/>
</dbReference>
<proteinExistence type="predicted"/>
<dbReference type="Gene3D" id="1.20.1250.20">
    <property type="entry name" value="MFS general substrate transporter like domains"/>
    <property type="match status" value="1"/>
</dbReference>
<dbReference type="AlphaFoldDB" id="A0AAV7I1D7"/>
<protein>
    <recommendedName>
        <fullName evidence="6">Major facilitator superfamily (MFS) profile domain-containing protein</fullName>
    </recommendedName>
</protein>
<dbReference type="GO" id="GO:0022857">
    <property type="term" value="F:transmembrane transporter activity"/>
    <property type="evidence" value="ECO:0007669"/>
    <property type="project" value="InterPro"/>
</dbReference>
<dbReference type="GO" id="GO:0016020">
    <property type="term" value="C:membrane"/>
    <property type="evidence" value="ECO:0007669"/>
    <property type="project" value="UniProtKB-SubCell"/>
</dbReference>
<sequence>MVFGIVADKIGRKKPLMIAVIFQAITGIITAFMPIFELFLLFKFISAIATGGTMLISFVIVMEIVGVETRSNILTMFHIPFVLGFLTVPLFSYLTRTWNGYWLTTTVPAFALISYYWLIPESPRWLLAVGRVEQARQVLLKAAKINKISEEKVTEAIEAHEKSLSIITKNVDVDAEQRTYDVIDLVRTPNMRIKTLFIVFNWLKCGMVFFGIEQYLGRMSENVLSDLAISAAFQLPGLLLVYILISRVSRLKILIAANVLSGISLLLIIAFYDNDTIKLILATIGITCMTVSFPTIFLYTGELFPTVVRNIGFGVCSVASKLGSIVAPFLVDYIDDLAYWIVPLVFGISPILGAILCYWLPETMNCKLPETIEDGENFKKNSRKTSVKSPS</sequence>
<accession>A0AAV7I1D7</accession>
<feature type="transmembrane region" description="Helical" evidence="5">
    <location>
        <begin position="227"/>
        <end position="246"/>
    </location>
</feature>
<comment type="subcellular location">
    <subcellularLocation>
        <location evidence="1">Membrane</location>
        <topology evidence="1">Multi-pass membrane protein</topology>
    </subcellularLocation>
</comment>
<evidence type="ECO:0000256" key="5">
    <source>
        <dbReference type="SAM" id="Phobius"/>
    </source>
</evidence>
<keyword evidence="3 5" id="KW-1133">Transmembrane helix</keyword>
<evidence type="ECO:0000259" key="6">
    <source>
        <dbReference type="PROSITE" id="PS50850"/>
    </source>
</evidence>
<name>A0AAV7I1D7_COTGL</name>
<dbReference type="InterPro" id="IPR005828">
    <property type="entry name" value="MFS_sugar_transport-like"/>
</dbReference>